<sequence length="153" mass="17987">MKKSVEKRVEGKKQVLRKYLGVKLNPIIVDSTDEYKHLSEMLGVERIQINSNRVFSLNPFELNSNIELENMNTRFNTIMKLIEFVYKKDLSKSQKYLINKYLKELYLDYNPDNIPTLLSFVDLLKKKNENELEDLLSALEQYLGNSSSINFEV</sequence>
<gene>
    <name evidence="2" type="ORF">FDF70_20100</name>
</gene>
<organism evidence="2 3">
    <name type="scientific">Clostridium sporogenes</name>
    <dbReference type="NCBI Taxonomy" id="1509"/>
    <lineage>
        <taxon>Bacteria</taxon>
        <taxon>Bacillati</taxon>
        <taxon>Bacillota</taxon>
        <taxon>Clostridia</taxon>
        <taxon>Eubacteriales</taxon>
        <taxon>Clostridiaceae</taxon>
        <taxon>Clostridium</taxon>
    </lineage>
</organism>
<feature type="domain" description="Helicase HerA central" evidence="1">
    <location>
        <begin position="25"/>
        <end position="141"/>
    </location>
</feature>
<protein>
    <recommendedName>
        <fullName evidence="1">Helicase HerA central domain-containing protein</fullName>
    </recommendedName>
</protein>
<evidence type="ECO:0000313" key="3">
    <source>
        <dbReference type="Proteomes" id="UP000486601"/>
    </source>
</evidence>
<comment type="caution">
    <text evidence="2">The sequence shown here is derived from an EMBL/GenBank/DDBJ whole genome shotgun (WGS) entry which is preliminary data.</text>
</comment>
<evidence type="ECO:0000259" key="1">
    <source>
        <dbReference type="Pfam" id="PF01935"/>
    </source>
</evidence>
<dbReference type="Proteomes" id="UP000486601">
    <property type="component" value="Unassembled WGS sequence"/>
</dbReference>
<reference evidence="2 3" key="1">
    <citation type="submission" date="2019-04" db="EMBL/GenBank/DDBJ databases">
        <title>Genome sequencing of Clostridium botulinum Groups I-IV and Clostridium butyricum.</title>
        <authorList>
            <person name="Brunt J."/>
            <person name="Van Vliet A.H.M."/>
            <person name="Stringer S.C."/>
            <person name="Carter A.T."/>
            <person name="Peck M.W."/>
        </authorList>
    </citation>
    <scope>NUCLEOTIDE SEQUENCE [LARGE SCALE GENOMIC DNA]</scope>
    <source>
        <strain evidence="2 3">IFR 18/108</strain>
    </source>
</reference>
<dbReference type="EMBL" id="SXCS01000021">
    <property type="protein sequence ID" value="NFR63723.1"/>
    <property type="molecule type" value="Genomic_DNA"/>
</dbReference>
<dbReference type="RefSeq" id="WP_039698898.1">
    <property type="nucleotide sequence ID" value="NZ_SXAL01000010.1"/>
</dbReference>
<name>A0A7X5SYU4_CLOSG</name>
<evidence type="ECO:0000313" key="2">
    <source>
        <dbReference type="EMBL" id="NFR63723.1"/>
    </source>
</evidence>
<dbReference type="AlphaFoldDB" id="A0A7X5SYU4"/>
<dbReference type="InterPro" id="IPR002789">
    <property type="entry name" value="HerA_central"/>
</dbReference>
<proteinExistence type="predicted"/>
<accession>A0A7X5SYU4</accession>
<dbReference type="Pfam" id="PF01935">
    <property type="entry name" value="DUF87"/>
    <property type="match status" value="1"/>
</dbReference>